<name>A0A6H5HWB4_9HYME</name>
<evidence type="ECO:0000313" key="3">
    <source>
        <dbReference type="Proteomes" id="UP000479190"/>
    </source>
</evidence>
<dbReference type="EMBL" id="CADCXV010000003">
    <property type="protein sequence ID" value="CAB0027824.1"/>
    <property type="molecule type" value="Genomic_DNA"/>
</dbReference>
<accession>A0A6H5HWB4</accession>
<gene>
    <name evidence="2" type="ORF">TBRA_LOCUS54</name>
</gene>
<protein>
    <submittedName>
        <fullName evidence="2">Uncharacterized protein</fullName>
    </submittedName>
</protein>
<feature type="compositionally biased region" description="Polar residues" evidence="1">
    <location>
        <begin position="35"/>
        <end position="51"/>
    </location>
</feature>
<evidence type="ECO:0000256" key="1">
    <source>
        <dbReference type="SAM" id="MobiDB-lite"/>
    </source>
</evidence>
<keyword evidence="3" id="KW-1185">Reference proteome</keyword>
<feature type="compositionally biased region" description="Polar residues" evidence="1">
    <location>
        <begin position="103"/>
        <end position="113"/>
    </location>
</feature>
<feature type="region of interest" description="Disordered" evidence="1">
    <location>
        <begin position="1"/>
        <end position="151"/>
    </location>
</feature>
<feature type="compositionally biased region" description="Polar residues" evidence="1">
    <location>
        <begin position="1"/>
        <end position="26"/>
    </location>
</feature>
<proteinExistence type="predicted"/>
<evidence type="ECO:0000313" key="2">
    <source>
        <dbReference type="EMBL" id="CAB0027824.1"/>
    </source>
</evidence>
<dbReference type="AlphaFoldDB" id="A0A6H5HWB4"/>
<reference evidence="2 3" key="1">
    <citation type="submission" date="2020-02" db="EMBL/GenBank/DDBJ databases">
        <authorList>
            <person name="Ferguson B K."/>
        </authorList>
    </citation>
    <scope>NUCLEOTIDE SEQUENCE [LARGE SCALE GENOMIC DNA]</scope>
</reference>
<organism evidence="2 3">
    <name type="scientific">Trichogramma brassicae</name>
    <dbReference type="NCBI Taxonomy" id="86971"/>
    <lineage>
        <taxon>Eukaryota</taxon>
        <taxon>Metazoa</taxon>
        <taxon>Ecdysozoa</taxon>
        <taxon>Arthropoda</taxon>
        <taxon>Hexapoda</taxon>
        <taxon>Insecta</taxon>
        <taxon>Pterygota</taxon>
        <taxon>Neoptera</taxon>
        <taxon>Endopterygota</taxon>
        <taxon>Hymenoptera</taxon>
        <taxon>Apocrita</taxon>
        <taxon>Proctotrupomorpha</taxon>
        <taxon>Chalcidoidea</taxon>
        <taxon>Trichogrammatidae</taxon>
        <taxon>Trichogramma</taxon>
    </lineage>
</organism>
<sequence length="195" mass="21281">MIALTPASTSSSKQHQLARNNLSVSPDVQRHQHVTTRTQAATATSPDSGSVTPPPTPLSSRVTNANVSHSPESPRRTLRPRAAATQQPRLQTTSRAWRATSVPAESQGSQRQQRLPKGLSSRPKSRQKVAGPLPQLRPRERHRRRHRDSNVALLRLRLREEAVAQGAAPTAPRPPPRAANLARHLLPCARLAQSG</sequence>
<feature type="compositionally biased region" description="Polar residues" evidence="1">
    <location>
        <begin position="58"/>
        <end position="71"/>
    </location>
</feature>
<feature type="compositionally biased region" description="Polar residues" evidence="1">
    <location>
        <begin position="86"/>
        <end position="95"/>
    </location>
</feature>
<dbReference type="Proteomes" id="UP000479190">
    <property type="component" value="Unassembled WGS sequence"/>
</dbReference>